<dbReference type="PANTHER" id="PTHR30204">
    <property type="entry name" value="REDOX-CYCLING DRUG-SENSING TRANSCRIPTIONAL ACTIVATOR SOXR"/>
    <property type="match status" value="1"/>
</dbReference>
<keyword evidence="1" id="KW-0678">Repressor</keyword>
<evidence type="ECO:0000256" key="2">
    <source>
        <dbReference type="ARBA" id="ARBA00023015"/>
    </source>
</evidence>
<keyword evidence="3" id="KW-0238">DNA-binding</keyword>
<proteinExistence type="predicted"/>
<evidence type="ECO:0000313" key="6">
    <source>
        <dbReference type="EMBL" id="SPD75428.1"/>
    </source>
</evidence>
<accession>A0A445N0Z6</accession>
<dbReference type="EMBL" id="OJIN01000201">
    <property type="protein sequence ID" value="SPD75428.1"/>
    <property type="molecule type" value="Genomic_DNA"/>
</dbReference>
<name>A0A445N0Z6_9BACT</name>
<keyword evidence="2" id="KW-0805">Transcription regulation</keyword>
<dbReference type="CDD" id="cd00592">
    <property type="entry name" value="HTH_MerR-like"/>
    <property type="match status" value="1"/>
</dbReference>
<gene>
    <name evidence="6" type="ORF">PITCH_A580031</name>
</gene>
<feature type="domain" description="HTH merR-type" evidence="5">
    <location>
        <begin position="20"/>
        <end position="75"/>
    </location>
</feature>
<evidence type="ECO:0000259" key="5">
    <source>
        <dbReference type="PROSITE" id="PS50937"/>
    </source>
</evidence>
<dbReference type="InterPro" id="IPR047057">
    <property type="entry name" value="MerR_fam"/>
</dbReference>
<reference evidence="6" key="1">
    <citation type="submission" date="2018-01" db="EMBL/GenBank/DDBJ databases">
        <authorList>
            <person name="Regsiter A."/>
            <person name="William W."/>
        </authorList>
    </citation>
    <scope>NUCLEOTIDE SEQUENCE</scope>
    <source>
        <strain evidence="6">TRIP AH-1</strain>
    </source>
</reference>
<dbReference type="GO" id="GO:0003700">
    <property type="term" value="F:DNA-binding transcription factor activity"/>
    <property type="evidence" value="ECO:0007669"/>
    <property type="project" value="InterPro"/>
</dbReference>
<dbReference type="GO" id="GO:0003677">
    <property type="term" value="F:DNA binding"/>
    <property type="evidence" value="ECO:0007669"/>
    <property type="project" value="UniProtKB-KW"/>
</dbReference>
<evidence type="ECO:0000256" key="1">
    <source>
        <dbReference type="ARBA" id="ARBA00022491"/>
    </source>
</evidence>
<dbReference type="InterPro" id="IPR000551">
    <property type="entry name" value="MerR-type_HTH_dom"/>
</dbReference>
<organism evidence="6">
    <name type="scientific">uncultured Desulfobacterium sp</name>
    <dbReference type="NCBI Taxonomy" id="201089"/>
    <lineage>
        <taxon>Bacteria</taxon>
        <taxon>Pseudomonadati</taxon>
        <taxon>Thermodesulfobacteriota</taxon>
        <taxon>Desulfobacteria</taxon>
        <taxon>Desulfobacterales</taxon>
        <taxon>Desulfobacteriaceae</taxon>
        <taxon>Desulfobacterium</taxon>
        <taxon>environmental samples</taxon>
    </lineage>
</organism>
<evidence type="ECO:0000256" key="4">
    <source>
        <dbReference type="ARBA" id="ARBA00023163"/>
    </source>
</evidence>
<keyword evidence="4" id="KW-0804">Transcription</keyword>
<dbReference type="Gene3D" id="1.10.1660.10">
    <property type="match status" value="1"/>
</dbReference>
<dbReference type="PROSITE" id="PS50937">
    <property type="entry name" value="HTH_MERR_2"/>
    <property type="match status" value="1"/>
</dbReference>
<dbReference type="PANTHER" id="PTHR30204:SF69">
    <property type="entry name" value="MERR-FAMILY TRANSCRIPTIONAL REGULATOR"/>
    <property type="match status" value="1"/>
</dbReference>
<evidence type="ECO:0000256" key="3">
    <source>
        <dbReference type="ARBA" id="ARBA00023125"/>
    </source>
</evidence>
<dbReference type="SUPFAM" id="SSF46955">
    <property type="entry name" value="Putative DNA-binding domain"/>
    <property type="match status" value="1"/>
</dbReference>
<dbReference type="AlphaFoldDB" id="A0A445N0Z6"/>
<protein>
    <submittedName>
        <fullName evidence="6">Regulatory protein, MerR</fullName>
    </submittedName>
</protein>
<dbReference type="InterPro" id="IPR009061">
    <property type="entry name" value="DNA-bd_dom_put_sf"/>
</dbReference>
<dbReference type="Pfam" id="PF13411">
    <property type="entry name" value="MerR_1"/>
    <property type="match status" value="1"/>
</dbReference>
<sequence length="144" mass="16760">MKKEQKTFSLEELCTLVEMNKRKIRFYIQKGLVDRPQGTGKGAHYTHRHLEQLLGIRKWKEAGLSLERIQELLGDENKTADSSSLIPPPRPRRPGSIEVWSHLHIEDGIELHIEPQRSGLTPEQVRALCKMIIEQYEKIKKEEI</sequence>
<dbReference type="SMART" id="SM00422">
    <property type="entry name" value="HTH_MERR"/>
    <property type="match status" value="1"/>
</dbReference>